<keyword evidence="4 9" id="KW-0812">Transmembrane</keyword>
<dbReference type="SUPFAM" id="SSF52833">
    <property type="entry name" value="Thioredoxin-like"/>
    <property type="match status" value="1"/>
</dbReference>
<proteinExistence type="inferred from homology"/>
<comment type="similarity">
    <text evidence="3">Belongs to the OST3/OST6 family.</text>
</comment>
<protein>
    <recommendedName>
        <fullName evidence="13">Magnesium transporter protein 1</fullName>
    </recommendedName>
</protein>
<dbReference type="CDD" id="cd02961">
    <property type="entry name" value="PDI_a_family"/>
    <property type="match status" value="1"/>
</dbReference>
<sequence length="325" mass="35634">MRLLSYFTALLCATGFAVSAAAKSDKLQQLQALSRSGAVDLNDATYNDLTAAPRDYHVAVMLTAMDVRFGCALCRDFKPEWDIIANSWNKAHVSDIDLVFGTLDFSDGKDTFRQLMLQTAPIILLFPPTVGPGATADGTPQRFDLFGPTTADQLYAWINRHLPEGPKPQLVRPINYMRIASTVTLLLGAITLFTVASPYLLPILQNRNIWAGISLIAILLFTSGHMFNHIRKVPYVAGDGKGGINYFAGGFSNQFGMETQIVAAMYGVLSFAIIALSFRVPRMADPKAQQLAVICWGVALLGMYSFLLSVFRAKNGGYPFYLPPF</sequence>
<feature type="signal peptide" evidence="10">
    <location>
        <begin position="1"/>
        <end position="21"/>
    </location>
</feature>
<feature type="chain" id="PRO_5012502305" description="Magnesium transporter protein 1" evidence="10">
    <location>
        <begin position="22"/>
        <end position="325"/>
    </location>
</feature>
<keyword evidence="12" id="KW-1185">Reference proteome</keyword>
<evidence type="ECO:0000256" key="5">
    <source>
        <dbReference type="ARBA" id="ARBA00022729"/>
    </source>
</evidence>
<evidence type="ECO:0000256" key="9">
    <source>
        <dbReference type="SAM" id="Phobius"/>
    </source>
</evidence>
<dbReference type="PANTHER" id="PTHR12692">
    <property type="entry name" value="DOLICHYL-DIPHOSPHOOLIGOSACCHARIDE--PROTEIN GLYCOSYLTRANSFERASE-RELATED"/>
    <property type="match status" value="1"/>
</dbReference>
<dbReference type="FunFam" id="3.40.30.10:FF:000302">
    <property type="entry name" value="Oligosaccharyl transferase subunit (Gamma), putative"/>
    <property type="match status" value="1"/>
</dbReference>
<dbReference type="InterPro" id="IPR036249">
    <property type="entry name" value="Thioredoxin-like_sf"/>
</dbReference>
<dbReference type="Gene3D" id="3.40.30.10">
    <property type="entry name" value="Glutaredoxin"/>
    <property type="match status" value="1"/>
</dbReference>
<dbReference type="STRING" id="1441469.A0A1Q5Q7A5"/>
<evidence type="ECO:0000256" key="6">
    <source>
        <dbReference type="ARBA" id="ARBA00022824"/>
    </source>
</evidence>
<comment type="function">
    <text evidence="1">Subunit of the oligosaccharyl transferase (OST) complex that catalyzes the initial transfer of a defined glycan (Glc(3)Man(9)GlcNAc(2) in eukaryotes) from the lipid carrier dolichol-pyrophosphate to an asparagine residue within an Asn-X-Ser/Thr consensus motif in nascent polypeptide chains, the first step in protein N-glycosylation. N-glycosylation occurs cotranslationally and the complex associates with the Sec61 complex at the channel-forming translocon complex that mediates protein translocation across the endoplasmic reticulum (ER). All subunits are required for a maximal enzyme activity.</text>
</comment>
<evidence type="ECO:0000313" key="12">
    <source>
        <dbReference type="Proteomes" id="UP000214365"/>
    </source>
</evidence>
<evidence type="ECO:0000256" key="2">
    <source>
        <dbReference type="ARBA" id="ARBA00004477"/>
    </source>
</evidence>
<dbReference type="OrthoDB" id="67566at2759"/>
<evidence type="ECO:0000256" key="10">
    <source>
        <dbReference type="SAM" id="SignalP"/>
    </source>
</evidence>
<keyword evidence="6" id="KW-0256">Endoplasmic reticulum</keyword>
<accession>A0A1Q5Q7A5</accession>
<feature type="transmembrane region" description="Helical" evidence="9">
    <location>
        <begin position="261"/>
        <end position="279"/>
    </location>
</feature>
<evidence type="ECO:0000256" key="3">
    <source>
        <dbReference type="ARBA" id="ARBA00009561"/>
    </source>
</evidence>
<feature type="transmembrane region" description="Helical" evidence="9">
    <location>
        <begin position="208"/>
        <end position="227"/>
    </location>
</feature>
<dbReference type="GO" id="GO:0008250">
    <property type="term" value="C:oligosaccharyltransferase complex"/>
    <property type="evidence" value="ECO:0007669"/>
    <property type="project" value="TreeGrafter"/>
</dbReference>
<evidence type="ECO:0000313" key="11">
    <source>
        <dbReference type="EMBL" id="OKL55729.1"/>
    </source>
</evidence>
<dbReference type="GeneID" id="31008873"/>
<dbReference type="RefSeq" id="XP_020115850.1">
    <property type="nucleotide sequence ID" value="XM_020264015.1"/>
</dbReference>
<dbReference type="Proteomes" id="UP000214365">
    <property type="component" value="Unassembled WGS sequence"/>
</dbReference>
<feature type="transmembrane region" description="Helical" evidence="9">
    <location>
        <begin position="176"/>
        <end position="201"/>
    </location>
</feature>
<dbReference type="InterPro" id="IPR021149">
    <property type="entry name" value="OligosaccharylTrfase_OST3/OST6"/>
</dbReference>
<organism evidence="11 12">
    <name type="scientific">Talaromyces atroroseus</name>
    <dbReference type="NCBI Taxonomy" id="1441469"/>
    <lineage>
        <taxon>Eukaryota</taxon>
        <taxon>Fungi</taxon>
        <taxon>Dikarya</taxon>
        <taxon>Ascomycota</taxon>
        <taxon>Pezizomycotina</taxon>
        <taxon>Eurotiomycetes</taxon>
        <taxon>Eurotiomycetidae</taxon>
        <taxon>Eurotiales</taxon>
        <taxon>Trichocomaceae</taxon>
        <taxon>Talaromyces</taxon>
        <taxon>Talaromyces sect. Trachyspermi</taxon>
    </lineage>
</organism>
<evidence type="ECO:0000256" key="8">
    <source>
        <dbReference type="ARBA" id="ARBA00023136"/>
    </source>
</evidence>
<comment type="caution">
    <text evidence="11">The sequence shown here is derived from an EMBL/GenBank/DDBJ whole genome shotgun (WGS) entry which is preliminary data.</text>
</comment>
<gene>
    <name evidence="11" type="ORF">UA08_09117</name>
</gene>
<dbReference type="GO" id="GO:0018279">
    <property type="term" value="P:protein N-linked glycosylation via asparagine"/>
    <property type="evidence" value="ECO:0007669"/>
    <property type="project" value="TreeGrafter"/>
</dbReference>
<dbReference type="Pfam" id="PF04756">
    <property type="entry name" value="OST3_OST6"/>
    <property type="match status" value="1"/>
</dbReference>
<comment type="subcellular location">
    <subcellularLocation>
        <location evidence="2">Endoplasmic reticulum membrane</location>
        <topology evidence="2">Multi-pass membrane protein</topology>
    </subcellularLocation>
</comment>
<evidence type="ECO:0008006" key="13">
    <source>
        <dbReference type="Google" id="ProtNLM"/>
    </source>
</evidence>
<keyword evidence="5 10" id="KW-0732">Signal</keyword>
<feature type="transmembrane region" description="Helical" evidence="9">
    <location>
        <begin position="291"/>
        <end position="311"/>
    </location>
</feature>
<evidence type="ECO:0000256" key="7">
    <source>
        <dbReference type="ARBA" id="ARBA00022989"/>
    </source>
</evidence>
<evidence type="ECO:0000256" key="1">
    <source>
        <dbReference type="ARBA" id="ARBA00002791"/>
    </source>
</evidence>
<keyword evidence="8 9" id="KW-0472">Membrane</keyword>
<evidence type="ECO:0000256" key="4">
    <source>
        <dbReference type="ARBA" id="ARBA00022692"/>
    </source>
</evidence>
<reference evidence="11 12" key="1">
    <citation type="submission" date="2015-06" db="EMBL/GenBank/DDBJ databases">
        <title>Talaromyces atroroseus IBT 11181 draft genome.</title>
        <authorList>
            <person name="Rasmussen K.B."/>
            <person name="Rasmussen S."/>
            <person name="Petersen B."/>
            <person name="Sicheritz-Ponten T."/>
            <person name="Mortensen U.H."/>
            <person name="Thrane U."/>
        </authorList>
    </citation>
    <scope>NUCLEOTIDE SEQUENCE [LARGE SCALE GENOMIC DNA]</scope>
    <source>
        <strain evidence="11 12">IBT 11181</strain>
    </source>
</reference>
<dbReference type="AlphaFoldDB" id="A0A1Q5Q7A5"/>
<keyword evidence="7 9" id="KW-1133">Transmembrane helix</keyword>
<dbReference type="EMBL" id="LFMY01000018">
    <property type="protein sequence ID" value="OKL55729.1"/>
    <property type="molecule type" value="Genomic_DNA"/>
</dbReference>
<name>A0A1Q5Q7A5_TALAT</name>
<dbReference type="PANTHER" id="PTHR12692:SF0">
    <property type="entry name" value="GH11935P"/>
    <property type="match status" value="1"/>
</dbReference>